<dbReference type="EC" id="2.7.1.180" evidence="2"/>
<evidence type="ECO:0000256" key="8">
    <source>
        <dbReference type="ARBA" id="ARBA00022842"/>
    </source>
</evidence>
<keyword evidence="6" id="KW-0479">Metal-binding</keyword>
<gene>
    <name evidence="11" type="ORF">S01H4_54758</name>
</gene>
<dbReference type="InterPro" id="IPR024932">
    <property type="entry name" value="ApbE"/>
</dbReference>
<dbReference type="Pfam" id="PF02424">
    <property type="entry name" value="ApbE"/>
    <property type="match status" value="1"/>
</dbReference>
<keyword evidence="7" id="KW-0274">FAD</keyword>
<evidence type="ECO:0000256" key="2">
    <source>
        <dbReference type="ARBA" id="ARBA00011955"/>
    </source>
</evidence>
<accession>X1D5C2</accession>
<protein>
    <recommendedName>
        <fullName evidence="3">FAD:protein FMN transferase</fullName>
        <ecNumber evidence="2">2.7.1.180</ecNumber>
    </recommendedName>
    <alternativeName>
        <fullName evidence="9">Flavin transferase</fullName>
    </alternativeName>
</protein>
<evidence type="ECO:0000256" key="5">
    <source>
        <dbReference type="ARBA" id="ARBA00022679"/>
    </source>
</evidence>
<keyword evidence="8" id="KW-0460">Magnesium</keyword>
<dbReference type="GO" id="GO:0046872">
    <property type="term" value="F:metal ion binding"/>
    <property type="evidence" value="ECO:0007669"/>
    <property type="project" value="UniProtKB-KW"/>
</dbReference>
<dbReference type="GO" id="GO:0016740">
    <property type="term" value="F:transferase activity"/>
    <property type="evidence" value="ECO:0007669"/>
    <property type="project" value="UniProtKB-KW"/>
</dbReference>
<evidence type="ECO:0000313" key="11">
    <source>
        <dbReference type="EMBL" id="GAH15412.1"/>
    </source>
</evidence>
<sequence length="204" mass="23385">PYLNPWKRVLIGVMFIFILVRLDWEVNTGKPYYFTRFAMGTTINYTIMAPDKKRARAAMLKAHQEIERIERLFSEEDSTSEIYRFNYSEAGISTCAEVYYCIHRALDHHKKTKGAFDITIKPVLDLYPFKSDHPSPPSDGLIRKALNNVGVNKLEVSYYDNSWRVGKPRKEVGLIVATSLFGAQMIFPQLIGPISLQTLYLQGA</sequence>
<evidence type="ECO:0000256" key="9">
    <source>
        <dbReference type="ARBA" id="ARBA00031306"/>
    </source>
</evidence>
<dbReference type="PANTHER" id="PTHR30040">
    <property type="entry name" value="THIAMINE BIOSYNTHESIS LIPOPROTEIN APBE"/>
    <property type="match status" value="1"/>
</dbReference>
<evidence type="ECO:0000256" key="3">
    <source>
        <dbReference type="ARBA" id="ARBA00016337"/>
    </source>
</evidence>
<evidence type="ECO:0000256" key="10">
    <source>
        <dbReference type="ARBA" id="ARBA00048540"/>
    </source>
</evidence>
<comment type="catalytic activity">
    <reaction evidence="10">
        <text>L-threonyl-[protein] + FAD = FMN-L-threonyl-[protein] + AMP + H(+)</text>
        <dbReference type="Rhea" id="RHEA:36847"/>
        <dbReference type="Rhea" id="RHEA-COMP:11060"/>
        <dbReference type="Rhea" id="RHEA-COMP:11061"/>
        <dbReference type="ChEBI" id="CHEBI:15378"/>
        <dbReference type="ChEBI" id="CHEBI:30013"/>
        <dbReference type="ChEBI" id="CHEBI:57692"/>
        <dbReference type="ChEBI" id="CHEBI:74257"/>
        <dbReference type="ChEBI" id="CHEBI:456215"/>
        <dbReference type="EC" id="2.7.1.180"/>
    </reaction>
</comment>
<dbReference type="PANTHER" id="PTHR30040:SF2">
    <property type="entry name" value="FAD:PROTEIN FMN TRANSFERASE"/>
    <property type="match status" value="1"/>
</dbReference>
<reference evidence="11" key="1">
    <citation type="journal article" date="2014" name="Front. Microbiol.">
        <title>High frequency of phylogenetically diverse reductive dehalogenase-homologous genes in deep subseafloor sedimentary metagenomes.</title>
        <authorList>
            <person name="Kawai M."/>
            <person name="Futagami T."/>
            <person name="Toyoda A."/>
            <person name="Takaki Y."/>
            <person name="Nishi S."/>
            <person name="Hori S."/>
            <person name="Arai W."/>
            <person name="Tsubouchi T."/>
            <person name="Morono Y."/>
            <person name="Uchiyama I."/>
            <person name="Ito T."/>
            <person name="Fujiyama A."/>
            <person name="Inagaki F."/>
            <person name="Takami H."/>
        </authorList>
    </citation>
    <scope>NUCLEOTIDE SEQUENCE</scope>
    <source>
        <strain evidence="11">Expedition CK06-06</strain>
    </source>
</reference>
<name>X1D5C2_9ZZZZ</name>
<dbReference type="SUPFAM" id="SSF143631">
    <property type="entry name" value="ApbE-like"/>
    <property type="match status" value="1"/>
</dbReference>
<comment type="caution">
    <text evidence="11">The sequence shown here is derived from an EMBL/GenBank/DDBJ whole genome shotgun (WGS) entry which is preliminary data.</text>
</comment>
<dbReference type="Gene3D" id="3.10.520.10">
    <property type="entry name" value="ApbE-like domains"/>
    <property type="match status" value="1"/>
</dbReference>
<evidence type="ECO:0000256" key="6">
    <source>
        <dbReference type="ARBA" id="ARBA00022723"/>
    </source>
</evidence>
<keyword evidence="4" id="KW-0285">Flavoprotein</keyword>
<dbReference type="InterPro" id="IPR003374">
    <property type="entry name" value="ApbE-like_sf"/>
</dbReference>
<proteinExistence type="predicted"/>
<organism evidence="11">
    <name type="scientific">marine sediment metagenome</name>
    <dbReference type="NCBI Taxonomy" id="412755"/>
    <lineage>
        <taxon>unclassified sequences</taxon>
        <taxon>metagenomes</taxon>
        <taxon>ecological metagenomes</taxon>
    </lineage>
</organism>
<feature type="non-terminal residue" evidence="11">
    <location>
        <position position="1"/>
    </location>
</feature>
<dbReference type="AlphaFoldDB" id="X1D5C2"/>
<evidence type="ECO:0000256" key="4">
    <source>
        <dbReference type="ARBA" id="ARBA00022630"/>
    </source>
</evidence>
<evidence type="ECO:0000256" key="1">
    <source>
        <dbReference type="ARBA" id="ARBA00001946"/>
    </source>
</evidence>
<dbReference type="EMBL" id="BART01031535">
    <property type="protein sequence ID" value="GAH15412.1"/>
    <property type="molecule type" value="Genomic_DNA"/>
</dbReference>
<evidence type="ECO:0000256" key="7">
    <source>
        <dbReference type="ARBA" id="ARBA00022827"/>
    </source>
</evidence>
<comment type="cofactor">
    <cofactor evidence="1">
        <name>Mg(2+)</name>
        <dbReference type="ChEBI" id="CHEBI:18420"/>
    </cofactor>
</comment>
<keyword evidence="5" id="KW-0808">Transferase</keyword>